<dbReference type="AlphaFoldDB" id="X0VUF6"/>
<dbReference type="InterPro" id="IPR002933">
    <property type="entry name" value="Peptidase_M20"/>
</dbReference>
<keyword evidence="4" id="KW-0479">Metal-binding</keyword>
<evidence type="ECO:0000313" key="10">
    <source>
        <dbReference type="EMBL" id="GAG04181.1"/>
    </source>
</evidence>
<dbReference type="FunFam" id="3.40.630.10:FF:000015">
    <property type="entry name" value="Aminoacyl-histidine dipeptidase PepD"/>
    <property type="match status" value="1"/>
</dbReference>
<dbReference type="PANTHER" id="PTHR43501:SF1">
    <property type="entry name" value="CYTOSOL NON-SPECIFIC DIPEPTIDASE"/>
    <property type="match status" value="1"/>
</dbReference>
<evidence type="ECO:0000256" key="2">
    <source>
        <dbReference type="ARBA" id="ARBA00001947"/>
    </source>
</evidence>
<evidence type="ECO:0000256" key="3">
    <source>
        <dbReference type="ARBA" id="ARBA00022670"/>
    </source>
</evidence>
<dbReference type="InterPro" id="IPR001160">
    <property type="entry name" value="Peptidase_M20C"/>
</dbReference>
<dbReference type="Gene3D" id="3.40.630.10">
    <property type="entry name" value="Zn peptidases"/>
    <property type="match status" value="1"/>
</dbReference>
<sequence length="262" mass="28673">MIPRCSGNEKAISDYLVDFAKSKKLEVEQDDAQNILIKKPATPGYEKTPTVILQGHMDMVCDKKKSAKHDFKKDPIELRVKGDMLYAKDTTLGADDGIAIAYVLALLDSNTIPHPPLRVLITTEEEVGLNGASALDPKYLEGDMLINMDCEEEGVLFSSCAGGIRVKHCIPAKWENPEKNCISNLISIRGLKGGHSGVEIDKGRGNSNKLMGRFLNDLLQEVEYCISEINGGVKMNAIPQEADVTILIDPCDESKLAAEVDE</sequence>
<dbReference type="GO" id="GO:0006508">
    <property type="term" value="P:proteolysis"/>
    <property type="evidence" value="ECO:0007669"/>
    <property type="project" value="UniProtKB-KW"/>
</dbReference>
<dbReference type="PANTHER" id="PTHR43501">
    <property type="entry name" value="CYTOSOL NON-SPECIFIC DIPEPTIDASE"/>
    <property type="match status" value="1"/>
</dbReference>
<proteinExistence type="predicted"/>
<feature type="domain" description="Peptidase M20 dimerisation" evidence="9">
    <location>
        <begin position="187"/>
        <end position="258"/>
    </location>
</feature>
<evidence type="ECO:0000256" key="4">
    <source>
        <dbReference type="ARBA" id="ARBA00022723"/>
    </source>
</evidence>
<accession>X0VUF6</accession>
<dbReference type="PRINTS" id="PR00934">
    <property type="entry name" value="XHISDIPTASE"/>
</dbReference>
<evidence type="ECO:0000256" key="5">
    <source>
        <dbReference type="ARBA" id="ARBA00022801"/>
    </source>
</evidence>
<dbReference type="GO" id="GO:0046872">
    <property type="term" value="F:metal ion binding"/>
    <property type="evidence" value="ECO:0007669"/>
    <property type="project" value="UniProtKB-KW"/>
</dbReference>
<protein>
    <recommendedName>
        <fullName evidence="9">Peptidase M20 dimerisation domain-containing protein</fullName>
    </recommendedName>
</protein>
<dbReference type="SUPFAM" id="SSF53187">
    <property type="entry name" value="Zn-dependent exopeptidases"/>
    <property type="match status" value="1"/>
</dbReference>
<evidence type="ECO:0000256" key="6">
    <source>
        <dbReference type="ARBA" id="ARBA00022833"/>
    </source>
</evidence>
<organism evidence="10">
    <name type="scientific">marine sediment metagenome</name>
    <dbReference type="NCBI Taxonomy" id="412755"/>
    <lineage>
        <taxon>unclassified sequences</taxon>
        <taxon>metagenomes</taxon>
        <taxon>ecological metagenomes</taxon>
    </lineage>
</organism>
<gene>
    <name evidence="10" type="ORF">S01H1_34508</name>
</gene>
<reference evidence="10" key="1">
    <citation type="journal article" date="2014" name="Front. Microbiol.">
        <title>High frequency of phylogenetically diverse reductive dehalogenase-homologous genes in deep subseafloor sedimentary metagenomes.</title>
        <authorList>
            <person name="Kawai M."/>
            <person name="Futagami T."/>
            <person name="Toyoda A."/>
            <person name="Takaki Y."/>
            <person name="Nishi S."/>
            <person name="Hori S."/>
            <person name="Arai W."/>
            <person name="Tsubouchi T."/>
            <person name="Morono Y."/>
            <person name="Uchiyama I."/>
            <person name="Ito T."/>
            <person name="Fujiyama A."/>
            <person name="Inagaki F."/>
            <person name="Takami H."/>
        </authorList>
    </citation>
    <scope>NUCLEOTIDE SEQUENCE</scope>
    <source>
        <strain evidence="10">Expedition CK06-06</strain>
    </source>
</reference>
<dbReference type="EMBL" id="BARS01021486">
    <property type="protein sequence ID" value="GAG04181.1"/>
    <property type="molecule type" value="Genomic_DNA"/>
</dbReference>
<keyword evidence="5" id="KW-0378">Hydrolase</keyword>
<keyword evidence="8" id="KW-0170">Cobalt</keyword>
<comment type="caution">
    <text evidence="10">The sequence shown here is derived from an EMBL/GenBank/DDBJ whole genome shotgun (WGS) entry which is preliminary data.</text>
</comment>
<dbReference type="Pfam" id="PF01546">
    <property type="entry name" value="Peptidase_M20"/>
    <property type="match status" value="1"/>
</dbReference>
<dbReference type="GO" id="GO:0005829">
    <property type="term" value="C:cytosol"/>
    <property type="evidence" value="ECO:0007669"/>
    <property type="project" value="TreeGrafter"/>
</dbReference>
<keyword evidence="6" id="KW-0862">Zinc</keyword>
<keyword evidence="7" id="KW-0482">Metalloprotease</keyword>
<feature type="non-terminal residue" evidence="10">
    <location>
        <position position="262"/>
    </location>
</feature>
<dbReference type="GO" id="GO:0070573">
    <property type="term" value="F:metallodipeptidase activity"/>
    <property type="evidence" value="ECO:0007669"/>
    <property type="project" value="TreeGrafter"/>
</dbReference>
<dbReference type="NCBIfam" id="TIGR01893">
    <property type="entry name" value="aa-his-dipept"/>
    <property type="match status" value="1"/>
</dbReference>
<evidence type="ECO:0000256" key="7">
    <source>
        <dbReference type="ARBA" id="ARBA00023049"/>
    </source>
</evidence>
<evidence type="ECO:0000259" key="9">
    <source>
        <dbReference type="Pfam" id="PF07687"/>
    </source>
</evidence>
<comment type="cofactor">
    <cofactor evidence="1">
        <name>Co(2+)</name>
        <dbReference type="ChEBI" id="CHEBI:48828"/>
    </cofactor>
</comment>
<evidence type="ECO:0000256" key="1">
    <source>
        <dbReference type="ARBA" id="ARBA00001941"/>
    </source>
</evidence>
<comment type="cofactor">
    <cofactor evidence="2">
        <name>Zn(2+)</name>
        <dbReference type="ChEBI" id="CHEBI:29105"/>
    </cofactor>
</comment>
<evidence type="ECO:0000256" key="8">
    <source>
        <dbReference type="ARBA" id="ARBA00023285"/>
    </source>
</evidence>
<dbReference type="InterPro" id="IPR011650">
    <property type="entry name" value="Peptidase_M20_dimer"/>
</dbReference>
<keyword evidence="3" id="KW-0645">Protease</keyword>
<name>X0VUF6_9ZZZZ</name>
<dbReference type="Pfam" id="PF07687">
    <property type="entry name" value="M20_dimer"/>
    <property type="match status" value="1"/>
</dbReference>